<name>F7YW51_9THEM</name>
<dbReference type="InterPro" id="IPR052519">
    <property type="entry name" value="Euk-type_GlcNAc_Kinase"/>
</dbReference>
<evidence type="ECO:0000313" key="3">
    <source>
        <dbReference type="Proteomes" id="UP000006804"/>
    </source>
</evidence>
<dbReference type="PATRIC" id="fig|688269.3.peg.455"/>
<dbReference type="OrthoDB" id="9772633at2"/>
<dbReference type="Pfam" id="PF01869">
    <property type="entry name" value="BcrAD_BadFG"/>
    <property type="match status" value="1"/>
</dbReference>
<dbReference type="Proteomes" id="UP000006804">
    <property type="component" value="Chromosome"/>
</dbReference>
<dbReference type="Gene3D" id="3.30.420.40">
    <property type="match status" value="2"/>
</dbReference>
<evidence type="ECO:0000259" key="1">
    <source>
        <dbReference type="Pfam" id="PF01869"/>
    </source>
</evidence>
<keyword evidence="3" id="KW-1185">Reference proteome</keyword>
<dbReference type="STRING" id="688269.Theth_0445"/>
<dbReference type="AlphaFoldDB" id="F7YW51"/>
<organism evidence="2 3">
    <name type="scientific">Pseudothermotoga thermarum DSM 5069</name>
    <dbReference type="NCBI Taxonomy" id="688269"/>
    <lineage>
        <taxon>Bacteria</taxon>
        <taxon>Thermotogati</taxon>
        <taxon>Thermotogota</taxon>
        <taxon>Thermotogae</taxon>
        <taxon>Thermotogales</taxon>
        <taxon>Thermotogaceae</taxon>
        <taxon>Pseudothermotoga</taxon>
    </lineage>
</organism>
<dbReference type="InterPro" id="IPR002731">
    <property type="entry name" value="ATPase_BadF"/>
</dbReference>
<evidence type="ECO:0000313" key="2">
    <source>
        <dbReference type="EMBL" id="AEH50540.1"/>
    </source>
</evidence>
<sequence length="321" mass="35766">MYFLGVDVGGTKTDFLLVNAYGDVLCFLKTKGANYQGVGVQKSIEILKDGLNKVLEKSNLSKDDITYTFFGFAGADNEYEIRIVKDILKELRLKNYDFDNDGRVALRSGTLDDIGILISCGTGGINYASDGKKIARIGGYSGFFGERLGSYLIAGKVASAIVRAKDGRDERTIMVDIFEKKIKEPIENIMHHEYEESGAQKLQEYVVELIKTLFEAAKQFDYVALKILGEIVQEIVKIVNAFKSNLNFPKPVKLVLEGSFFKNSDPILLKMVQSVLGDEYQLIIPKHPPVFGSVLLAFEKAGIKPNQMVLEKIVKQLEAIR</sequence>
<dbReference type="KEGG" id="tta:Theth_0445"/>
<protein>
    <submittedName>
        <fullName evidence="2">ATPase BadF/BadG/BcrA/BcrD type</fullName>
    </submittedName>
</protein>
<feature type="domain" description="ATPase BadF/BadG/BcrA/BcrD type" evidence="1">
    <location>
        <begin position="4"/>
        <end position="297"/>
    </location>
</feature>
<reference evidence="2 3" key="1">
    <citation type="submission" date="2010-11" db="EMBL/GenBank/DDBJ databases">
        <title>The complete genome of Thermotoga thermarum DSM 5069.</title>
        <authorList>
            <consortium name="US DOE Joint Genome Institute (JGI-PGF)"/>
            <person name="Lucas S."/>
            <person name="Copeland A."/>
            <person name="Lapidus A."/>
            <person name="Bruce D."/>
            <person name="Goodwin L."/>
            <person name="Pitluck S."/>
            <person name="Kyrpides N."/>
            <person name="Mavromatis K."/>
            <person name="Ivanova N."/>
            <person name="Zeytun A."/>
            <person name="Brettin T."/>
            <person name="Detter J.C."/>
            <person name="Tapia R."/>
            <person name="Han C."/>
            <person name="Land M."/>
            <person name="Hauser L."/>
            <person name="Markowitz V."/>
            <person name="Cheng J.-F."/>
            <person name="Hugenholtz P."/>
            <person name="Woyke T."/>
            <person name="Wu D."/>
            <person name="Spring S."/>
            <person name="Schroeder M."/>
            <person name="Brambilla E."/>
            <person name="Klenk H.-P."/>
            <person name="Eisen J.A."/>
        </authorList>
    </citation>
    <scope>NUCLEOTIDE SEQUENCE [LARGE SCALE GENOMIC DNA]</scope>
    <source>
        <strain evidence="2 3">DSM 5069</strain>
    </source>
</reference>
<dbReference type="RefSeq" id="WP_013931763.1">
    <property type="nucleotide sequence ID" value="NC_015707.1"/>
</dbReference>
<dbReference type="eggNOG" id="COG2971">
    <property type="taxonomic scope" value="Bacteria"/>
</dbReference>
<accession>F7YW51</accession>
<dbReference type="PANTHER" id="PTHR43190:SF3">
    <property type="entry name" value="N-ACETYL-D-GLUCOSAMINE KINASE"/>
    <property type="match status" value="1"/>
</dbReference>
<proteinExistence type="predicted"/>
<dbReference type="InterPro" id="IPR043129">
    <property type="entry name" value="ATPase_NBD"/>
</dbReference>
<dbReference type="SUPFAM" id="SSF53067">
    <property type="entry name" value="Actin-like ATPase domain"/>
    <property type="match status" value="1"/>
</dbReference>
<dbReference type="PANTHER" id="PTHR43190">
    <property type="entry name" value="N-ACETYL-D-GLUCOSAMINE KINASE"/>
    <property type="match status" value="1"/>
</dbReference>
<dbReference type="EMBL" id="CP002351">
    <property type="protein sequence ID" value="AEH50540.1"/>
    <property type="molecule type" value="Genomic_DNA"/>
</dbReference>
<gene>
    <name evidence="2" type="ORF">Theth_0445</name>
</gene>
<dbReference type="HOGENOM" id="CLU_016274_1_2_0"/>